<protein>
    <recommendedName>
        <fullName evidence="2">HTH marR-type domain-containing protein</fullName>
    </recommendedName>
</protein>
<dbReference type="GO" id="GO:0003700">
    <property type="term" value="F:DNA-binding transcription factor activity"/>
    <property type="evidence" value="ECO:0007669"/>
    <property type="project" value="InterPro"/>
</dbReference>
<comment type="caution">
    <text evidence="3">The sequence shown here is derived from an EMBL/GenBank/DDBJ whole genome shotgun (WGS) entry which is preliminary data.</text>
</comment>
<evidence type="ECO:0000259" key="2">
    <source>
        <dbReference type="PROSITE" id="PS50995"/>
    </source>
</evidence>
<dbReference type="InterPro" id="IPR036388">
    <property type="entry name" value="WH-like_DNA-bd_sf"/>
</dbReference>
<sequence length="203" mass="22464">MSTPGTNYARSGTARRTSRREHRMNDTPGPDDATDPAPRWLTPHELRTWVRLAAVVELLPGVLDTQLQRDAELTHFEYFTLAMLSEAPERTLRMTALASRTNATLPRLSHVVSRLEARGFVRREPCAQDRRATNAVLTDAGWEKVVATAPGHVATVRQHVVDALTPEQVEQLGEITAALLTRLDPDGRMAALAYANEELPDAP</sequence>
<keyword evidence="4" id="KW-1185">Reference proteome</keyword>
<evidence type="ECO:0000256" key="1">
    <source>
        <dbReference type="SAM" id="MobiDB-lite"/>
    </source>
</evidence>
<reference evidence="3 4" key="1">
    <citation type="submission" date="2019-07" db="EMBL/GenBank/DDBJ databases">
        <title>Whole genome shotgun sequence of Cellulomonas soli NBRC 109434.</title>
        <authorList>
            <person name="Hosoyama A."/>
            <person name="Uohara A."/>
            <person name="Ohji S."/>
            <person name="Ichikawa N."/>
        </authorList>
    </citation>
    <scope>NUCLEOTIDE SEQUENCE [LARGE SCALE GENOMIC DNA]</scope>
    <source>
        <strain evidence="3 4">NBRC 109434</strain>
    </source>
</reference>
<accession>A0A512PFL9</accession>
<dbReference type="InterPro" id="IPR036390">
    <property type="entry name" value="WH_DNA-bd_sf"/>
</dbReference>
<feature type="compositionally biased region" description="Low complexity" evidence="1">
    <location>
        <begin position="26"/>
        <end position="38"/>
    </location>
</feature>
<dbReference type="GO" id="GO:0006950">
    <property type="term" value="P:response to stress"/>
    <property type="evidence" value="ECO:0007669"/>
    <property type="project" value="TreeGrafter"/>
</dbReference>
<organism evidence="3 4">
    <name type="scientific">Cellulomonas soli</name>
    <dbReference type="NCBI Taxonomy" id="931535"/>
    <lineage>
        <taxon>Bacteria</taxon>
        <taxon>Bacillati</taxon>
        <taxon>Actinomycetota</taxon>
        <taxon>Actinomycetes</taxon>
        <taxon>Micrococcales</taxon>
        <taxon>Cellulomonadaceae</taxon>
        <taxon>Cellulomonas</taxon>
    </lineage>
</organism>
<dbReference type="SMART" id="SM00347">
    <property type="entry name" value="HTH_MARR"/>
    <property type="match status" value="1"/>
</dbReference>
<dbReference type="Proteomes" id="UP000321798">
    <property type="component" value="Unassembled WGS sequence"/>
</dbReference>
<evidence type="ECO:0000313" key="4">
    <source>
        <dbReference type="Proteomes" id="UP000321798"/>
    </source>
</evidence>
<dbReference type="EMBL" id="BKAL01000010">
    <property type="protein sequence ID" value="GEP69998.1"/>
    <property type="molecule type" value="Genomic_DNA"/>
</dbReference>
<name>A0A512PFL9_9CELL</name>
<feature type="domain" description="HTH marR-type" evidence="2">
    <location>
        <begin position="45"/>
        <end position="181"/>
    </location>
</feature>
<dbReference type="Gene3D" id="1.10.10.10">
    <property type="entry name" value="Winged helix-like DNA-binding domain superfamily/Winged helix DNA-binding domain"/>
    <property type="match status" value="1"/>
</dbReference>
<dbReference type="InterPro" id="IPR000835">
    <property type="entry name" value="HTH_MarR-typ"/>
</dbReference>
<gene>
    <name evidence="3" type="ORF">CSO01_27130</name>
</gene>
<proteinExistence type="predicted"/>
<evidence type="ECO:0000313" key="3">
    <source>
        <dbReference type="EMBL" id="GEP69998.1"/>
    </source>
</evidence>
<dbReference type="PROSITE" id="PS50995">
    <property type="entry name" value="HTH_MARR_2"/>
    <property type="match status" value="1"/>
</dbReference>
<dbReference type="PANTHER" id="PTHR33164">
    <property type="entry name" value="TRANSCRIPTIONAL REGULATOR, MARR FAMILY"/>
    <property type="match status" value="1"/>
</dbReference>
<dbReference type="Pfam" id="PF01047">
    <property type="entry name" value="MarR"/>
    <property type="match status" value="1"/>
</dbReference>
<dbReference type="AlphaFoldDB" id="A0A512PFL9"/>
<dbReference type="PRINTS" id="PR00598">
    <property type="entry name" value="HTHMARR"/>
</dbReference>
<dbReference type="InterPro" id="IPR039422">
    <property type="entry name" value="MarR/SlyA-like"/>
</dbReference>
<dbReference type="SUPFAM" id="SSF46785">
    <property type="entry name" value="Winged helix' DNA-binding domain"/>
    <property type="match status" value="1"/>
</dbReference>
<dbReference type="PANTHER" id="PTHR33164:SF99">
    <property type="entry name" value="MARR FAMILY REGULATORY PROTEIN"/>
    <property type="match status" value="1"/>
</dbReference>
<feature type="region of interest" description="Disordered" evidence="1">
    <location>
        <begin position="1"/>
        <end position="39"/>
    </location>
</feature>